<evidence type="ECO:0000313" key="4">
    <source>
        <dbReference type="Proteomes" id="UP000217889"/>
    </source>
</evidence>
<protein>
    <submittedName>
        <fullName evidence="3">Metal-dependent hydrolase</fullName>
    </submittedName>
</protein>
<comment type="similarity">
    <text evidence="1">Belongs to the metallo-dependent hydrolases superfamily.</text>
</comment>
<dbReference type="OrthoDB" id="5450317at2"/>
<dbReference type="SUPFAM" id="SSF51556">
    <property type="entry name" value="Metallo-dependent hydrolases"/>
    <property type="match status" value="1"/>
</dbReference>
<keyword evidence="3" id="KW-0378">Hydrolase</keyword>
<evidence type="ECO:0000313" key="3">
    <source>
        <dbReference type="EMBL" id="ATG56284.1"/>
    </source>
</evidence>
<dbReference type="InterPro" id="IPR032466">
    <property type="entry name" value="Metal_Hydrolase"/>
</dbReference>
<name>A0A291H1N6_9MICO</name>
<dbReference type="GO" id="GO:0016787">
    <property type="term" value="F:hydrolase activity"/>
    <property type="evidence" value="ECO:0007669"/>
    <property type="project" value="UniProtKB-KW"/>
</dbReference>
<dbReference type="InterPro" id="IPR052350">
    <property type="entry name" value="Metallo-dep_Lactonases"/>
</dbReference>
<dbReference type="EMBL" id="CP023564">
    <property type="protein sequence ID" value="ATG56284.1"/>
    <property type="molecule type" value="Genomic_DNA"/>
</dbReference>
<dbReference type="Gene3D" id="3.20.20.140">
    <property type="entry name" value="Metal-dependent hydrolases"/>
    <property type="match status" value="1"/>
</dbReference>
<gene>
    <name evidence="3" type="ORF">CFK41_16995</name>
</gene>
<dbReference type="PANTHER" id="PTHR43569">
    <property type="entry name" value="AMIDOHYDROLASE"/>
    <property type="match status" value="1"/>
</dbReference>
<sequence length="312" mass="32507">MPGADPSADGVVGGADGAGAAGAVTDTHLHLWDLAESSYAWLAGAAEPLRRTVSFEGVRADLEQLGVTRVVLVQADDTTADTAHLQRAARAIEAGPDGGASTVVRADVVGWLPLMDPAAVREALADPQRTDHLVGVRHLVHDEPDPGFLDRPEVAQSLDLLAEAGPPLDVPDAFPRHMEQVECVARRHPGLTVVLDHLGKPPLGDAAAMPLWDAQLERIAACPNVVAKVSGLATSGDGDFAAAADRALELFGADRLMVGSDWPIAPTHLDLGSGFAPLLAHVRTWEAADVAAVTRGTAARIYRRPGDPAPAT</sequence>
<organism evidence="3 4">
    <name type="scientific">Brachybacterium ginsengisoli</name>
    <dbReference type="NCBI Taxonomy" id="1331682"/>
    <lineage>
        <taxon>Bacteria</taxon>
        <taxon>Bacillati</taxon>
        <taxon>Actinomycetota</taxon>
        <taxon>Actinomycetes</taxon>
        <taxon>Micrococcales</taxon>
        <taxon>Dermabacteraceae</taxon>
        <taxon>Brachybacterium</taxon>
    </lineage>
</organism>
<dbReference type="Pfam" id="PF04909">
    <property type="entry name" value="Amidohydro_2"/>
    <property type="match status" value="1"/>
</dbReference>
<dbReference type="InterPro" id="IPR006680">
    <property type="entry name" value="Amidohydro-rel"/>
</dbReference>
<evidence type="ECO:0000259" key="2">
    <source>
        <dbReference type="Pfam" id="PF04909"/>
    </source>
</evidence>
<reference evidence="3 4" key="1">
    <citation type="journal article" date="2014" name="Int. J. Syst. Evol. Microbiol.">
        <title>Brachybacterium ginsengisoli sp. nov., isolated from soil of a ginseng field.</title>
        <authorList>
            <person name="Hoang V.A."/>
            <person name="Kim Y.J."/>
            <person name="Nguyen N.L."/>
            <person name="Yang D.C."/>
        </authorList>
    </citation>
    <scope>NUCLEOTIDE SEQUENCE [LARGE SCALE GENOMIC DNA]</scope>
    <source>
        <strain evidence="3 4">DCY80</strain>
    </source>
</reference>
<dbReference type="AlphaFoldDB" id="A0A291H1N6"/>
<evidence type="ECO:0000256" key="1">
    <source>
        <dbReference type="ARBA" id="ARBA00038310"/>
    </source>
</evidence>
<dbReference type="PANTHER" id="PTHR43569:SF2">
    <property type="entry name" value="AMIDOHYDROLASE-RELATED DOMAIN-CONTAINING PROTEIN"/>
    <property type="match status" value="1"/>
</dbReference>
<dbReference type="Proteomes" id="UP000217889">
    <property type="component" value="Chromosome"/>
</dbReference>
<keyword evidence="4" id="KW-1185">Reference proteome</keyword>
<dbReference type="RefSeq" id="WP_096800744.1">
    <property type="nucleotide sequence ID" value="NZ_CP023564.1"/>
</dbReference>
<dbReference type="KEGG" id="bgg:CFK41_16995"/>
<accession>A0A291H1N6</accession>
<feature type="domain" description="Amidohydrolase-related" evidence="2">
    <location>
        <begin position="26"/>
        <end position="304"/>
    </location>
</feature>
<proteinExistence type="inferred from homology"/>